<feature type="region of interest" description="Disordered" evidence="1">
    <location>
        <begin position="196"/>
        <end position="283"/>
    </location>
</feature>
<dbReference type="AlphaFoldDB" id="C1GKN2"/>
<reference evidence="2 3" key="1">
    <citation type="journal article" date="2011" name="PLoS Genet.">
        <title>Comparative genomic analysis of human fungal pathogens causing paracoccidioidomycosis.</title>
        <authorList>
            <person name="Desjardins C.A."/>
            <person name="Champion M.D."/>
            <person name="Holder J.W."/>
            <person name="Muszewska A."/>
            <person name="Goldberg J."/>
            <person name="Bailao A.M."/>
            <person name="Brigido M.M."/>
            <person name="Ferreira M.E."/>
            <person name="Garcia A.M."/>
            <person name="Grynberg M."/>
            <person name="Gujja S."/>
            <person name="Heiman D.I."/>
            <person name="Henn M.R."/>
            <person name="Kodira C.D."/>
            <person name="Leon-Narvaez H."/>
            <person name="Longo L.V."/>
            <person name="Ma L.J."/>
            <person name="Malavazi I."/>
            <person name="Matsuo A.L."/>
            <person name="Morais F.V."/>
            <person name="Pereira M."/>
            <person name="Rodriguez-Brito S."/>
            <person name="Sakthikumar S."/>
            <person name="Salem-Izacc S.M."/>
            <person name="Sykes S.M."/>
            <person name="Teixeira M.M."/>
            <person name="Vallejo M.C."/>
            <person name="Walter M.E."/>
            <person name="Yandava C."/>
            <person name="Young S."/>
            <person name="Zeng Q."/>
            <person name="Zucker J."/>
            <person name="Felipe M.S."/>
            <person name="Goldman G.H."/>
            <person name="Haas B.J."/>
            <person name="McEwen J.G."/>
            <person name="Nino-Vega G."/>
            <person name="Puccia R."/>
            <person name="San-Blas G."/>
            <person name="Soares C.M."/>
            <person name="Birren B.W."/>
            <person name="Cuomo C.A."/>
        </authorList>
    </citation>
    <scope>NUCLEOTIDE SEQUENCE [LARGE SCALE GENOMIC DNA]</scope>
    <source>
        <strain evidence="2 3">Pb18</strain>
    </source>
</reference>
<dbReference type="PANTHER" id="PTHR12203">
    <property type="entry name" value="KDEL LYS-ASP-GLU-LEU CONTAINING - RELATED"/>
    <property type="match status" value="1"/>
</dbReference>
<feature type="compositionally biased region" description="Polar residues" evidence="1">
    <location>
        <begin position="258"/>
        <end position="267"/>
    </location>
</feature>
<dbReference type="Proteomes" id="UP000001628">
    <property type="component" value="Unassembled WGS sequence"/>
</dbReference>
<feature type="compositionally biased region" description="Polar residues" evidence="1">
    <location>
        <begin position="229"/>
        <end position="238"/>
    </location>
</feature>
<organism evidence="2 3">
    <name type="scientific">Paracoccidioides brasiliensis (strain Pb18)</name>
    <dbReference type="NCBI Taxonomy" id="502780"/>
    <lineage>
        <taxon>Eukaryota</taxon>
        <taxon>Fungi</taxon>
        <taxon>Dikarya</taxon>
        <taxon>Ascomycota</taxon>
        <taxon>Pezizomycotina</taxon>
        <taxon>Eurotiomycetes</taxon>
        <taxon>Eurotiomycetidae</taxon>
        <taxon>Onygenales</taxon>
        <taxon>Ajellomycetaceae</taxon>
        <taxon>Paracoccidioides</taxon>
    </lineage>
</organism>
<name>C1GKN2_PARBD</name>
<gene>
    <name evidence="2" type="ORF">PADG_07818</name>
</gene>
<dbReference type="InParanoid" id="C1GKN2"/>
<dbReference type="KEGG" id="pbn:PADG_07818"/>
<dbReference type="PANTHER" id="PTHR12203:SF35">
    <property type="entry name" value="PROTEIN O-GLUCOSYLTRANSFERASE 1"/>
    <property type="match status" value="1"/>
</dbReference>
<proteinExistence type="predicted"/>
<dbReference type="HOGENOM" id="CLU_667476_0_0_1"/>
<feature type="compositionally biased region" description="Basic residues" evidence="1">
    <location>
        <begin position="210"/>
        <end position="220"/>
    </location>
</feature>
<dbReference type="GeneID" id="22586240"/>
<dbReference type="STRING" id="502780.C1GKN2"/>
<dbReference type="RefSeq" id="XP_010763053.1">
    <property type="nucleotide sequence ID" value="XM_010764751.1"/>
</dbReference>
<dbReference type="eggNOG" id="ENOG502T7DK">
    <property type="taxonomic scope" value="Eukaryota"/>
</dbReference>
<dbReference type="VEuPathDB" id="FungiDB:PADG_07818"/>
<evidence type="ECO:0000256" key="1">
    <source>
        <dbReference type="SAM" id="MobiDB-lite"/>
    </source>
</evidence>
<dbReference type="InterPro" id="IPR051091">
    <property type="entry name" value="O-Glucosyltr/Glycosyltrsf_90"/>
</dbReference>
<accession>C1GKN2</accession>
<dbReference type="EMBL" id="KN275968">
    <property type="protein sequence ID" value="EEH42998.2"/>
    <property type="molecule type" value="Genomic_DNA"/>
</dbReference>
<keyword evidence="3" id="KW-1185">Reference proteome</keyword>
<sequence length="412" mass="45988">MATGLLKRNRAKTLKKLWLNISSVAISVHHHLLPFWALSPQTVRELTNLMIMDRFNEITAVIIRDGSAKLQEDIIPTHEGMIEGVAKMVTPFAQYLPDMDIAFNLNDECRIAVAWENITALCNSGKSHVPWASDELTYRMLNVLSSRTESQNIIDIELAKPSDICHQPGLSSLHGICTSPSSLKLSISLLPVFSQSKSQRRTPRSALPRKQPRPPLARHHSSSDEWKGMTSTLPTTTPHIPFQSCFPPRPHPRRTQLPADTSTSQPQASPPLSISKLPSSSQTRRLTPWHHFVPIDVRLHGLWSSLAYFSGGRIVDANAPDAGADAGADAGLNNENSNCDVTKIKDENAKEKLSKTTINTNRNGDDDYDNHKILMYPHTRKGEFIAEEGCKWAEKALGKEDVEIYMFRLLLE</sequence>
<evidence type="ECO:0000313" key="3">
    <source>
        <dbReference type="Proteomes" id="UP000001628"/>
    </source>
</evidence>
<feature type="compositionally biased region" description="Low complexity" evidence="1">
    <location>
        <begin position="270"/>
        <end position="281"/>
    </location>
</feature>
<protein>
    <submittedName>
        <fullName evidence="2">Uncharacterized protein</fullName>
    </submittedName>
</protein>
<evidence type="ECO:0000313" key="2">
    <source>
        <dbReference type="EMBL" id="EEH42998.2"/>
    </source>
</evidence>